<dbReference type="KEGG" id="orb:IPMB12_08460"/>
<keyword evidence="7" id="KW-0472">Membrane</keyword>
<keyword evidence="3" id="KW-1003">Cell membrane</keyword>
<dbReference type="InterPro" id="IPR027417">
    <property type="entry name" value="P-loop_NTPase"/>
</dbReference>
<proteinExistence type="predicted"/>
<dbReference type="NCBIfam" id="NF010167">
    <property type="entry name" value="PRK13648.1"/>
    <property type="match status" value="2"/>
</dbReference>
<evidence type="ECO:0000256" key="3">
    <source>
        <dbReference type="ARBA" id="ARBA00022475"/>
    </source>
</evidence>
<dbReference type="AlphaFoldDB" id="A0A6G9IBU7"/>
<dbReference type="InterPro" id="IPR003439">
    <property type="entry name" value="ABC_transporter-like_ATP-bd"/>
</dbReference>
<evidence type="ECO:0000256" key="1">
    <source>
        <dbReference type="ARBA" id="ARBA00004202"/>
    </source>
</evidence>
<dbReference type="SMART" id="SM00382">
    <property type="entry name" value="AAA"/>
    <property type="match status" value="2"/>
</dbReference>
<name>A0A6G9IBU7_9GAMM</name>
<feature type="domain" description="ABC transporter" evidence="8">
    <location>
        <begin position="5"/>
        <end position="246"/>
    </location>
</feature>
<dbReference type="PROSITE" id="PS50893">
    <property type="entry name" value="ABC_TRANSPORTER_2"/>
    <property type="match status" value="2"/>
</dbReference>
<dbReference type="PROSITE" id="PS00211">
    <property type="entry name" value="ABC_TRANSPORTER_1"/>
    <property type="match status" value="1"/>
</dbReference>
<dbReference type="GO" id="GO:0005524">
    <property type="term" value="F:ATP binding"/>
    <property type="evidence" value="ECO:0007669"/>
    <property type="project" value="UniProtKB-KW"/>
</dbReference>
<keyword evidence="10" id="KW-1185">Reference proteome</keyword>
<dbReference type="Gene3D" id="3.40.50.300">
    <property type="entry name" value="P-loop containing nucleotide triphosphate hydrolases"/>
    <property type="match status" value="2"/>
</dbReference>
<dbReference type="GO" id="GO:0042626">
    <property type="term" value="F:ATPase-coupled transmembrane transporter activity"/>
    <property type="evidence" value="ECO:0007669"/>
    <property type="project" value="TreeGrafter"/>
</dbReference>
<evidence type="ECO:0000256" key="4">
    <source>
        <dbReference type="ARBA" id="ARBA00022741"/>
    </source>
</evidence>
<evidence type="ECO:0000313" key="9">
    <source>
        <dbReference type="EMBL" id="QIQ21708.1"/>
    </source>
</evidence>
<dbReference type="InterPro" id="IPR003593">
    <property type="entry name" value="AAA+_ATPase"/>
</dbReference>
<evidence type="ECO:0000256" key="2">
    <source>
        <dbReference type="ARBA" id="ARBA00022448"/>
    </source>
</evidence>
<sequence>MTQGLSVKQLTFYYHPESDEPILEDFNIEIPQGSVVLFTGASGCGKSTLCHILAGIYPKHSGHISHGEVLFNGQDIQNLPAAERAKTVGLMFQNPNLQFCMNTVENELIFCLENIQTPRADIQPKVDETLSFCHIESLRHRELYTLSGGEKQQVMLACMIALGSQYIILDEPFANIDPATSKKLCDRLAAYQQEHQATLIIVDHHISNFINIADEMIVLGPKGKILYRHIDRNNLSQYSDKLTEAGVALPKQAYRPTLFEPSEPIKHAPIFTLKNVGIRYEDRQILNDINLDFYRGKMTALTGKSGSGKSSLLSALSRMLNYQGTIFLQDKPIKKISAKSYAIKVGIVFQNPLDQFITNSVYDEIAFSLPEIAHQAEIPTLVQYYLQQVNLWQYRDFSPYMLSQGQQRRLAVCALMACQCEILLCDEPTYGLDRRSAQNMMNFLLRQVKERHISIIFTTHDLELAKSYGQYWYHCEEGTIINCYTGSEESQCNI</sequence>
<dbReference type="InterPro" id="IPR050095">
    <property type="entry name" value="ECF_ABC_transporter_ATP-bd"/>
</dbReference>
<keyword evidence="4" id="KW-0547">Nucleotide-binding</keyword>
<organism evidence="9 10">
    <name type="scientific">Zophobihabitans entericus</name>
    <dbReference type="NCBI Taxonomy" id="1635327"/>
    <lineage>
        <taxon>Bacteria</taxon>
        <taxon>Pseudomonadati</taxon>
        <taxon>Pseudomonadota</taxon>
        <taxon>Gammaproteobacteria</taxon>
        <taxon>Orbales</taxon>
        <taxon>Orbaceae</taxon>
        <taxon>Zophobihabitans</taxon>
    </lineage>
</organism>
<dbReference type="EMBL" id="CP050253">
    <property type="protein sequence ID" value="QIQ21708.1"/>
    <property type="molecule type" value="Genomic_DNA"/>
</dbReference>
<dbReference type="GO" id="GO:0043190">
    <property type="term" value="C:ATP-binding cassette (ABC) transporter complex"/>
    <property type="evidence" value="ECO:0007669"/>
    <property type="project" value="TreeGrafter"/>
</dbReference>
<evidence type="ECO:0000313" key="10">
    <source>
        <dbReference type="Proteomes" id="UP000501168"/>
    </source>
</evidence>
<dbReference type="SUPFAM" id="SSF52540">
    <property type="entry name" value="P-loop containing nucleoside triphosphate hydrolases"/>
    <property type="match status" value="2"/>
</dbReference>
<dbReference type="CDD" id="cd03225">
    <property type="entry name" value="ABC_cobalt_CbiO_domain1"/>
    <property type="match status" value="2"/>
</dbReference>
<dbReference type="InParanoid" id="A0A6G9IBU7"/>
<dbReference type="RefSeq" id="WP_166916793.1">
    <property type="nucleotide sequence ID" value="NZ_CP050253.1"/>
</dbReference>
<evidence type="ECO:0000256" key="6">
    <source>
        <dbReference type="ARBA" id="ARBA00022967"/>
    </source>
</evidence>
<protein>
    <submittedName>
        <fullName evidence="9">ATP-binding cassette domain-containing protein</fullName>
    </submittedName>
</protein>
<accession>A0A6G9IBU7</accession>
<feature type="domain" description="ABC transporter" evidence="8">
    <location>
        <begin position="271"/>
        <end position="494"/>
    </location>
</feature>
<evidence type="ECO:0000256" key="7">
    <source>
        <dbReference type="ARBA" id="ARBA00023136"/>
    </source>
</evidence>
<dbReference type="PANTHER" id="PTHR43553:SF27">
    <property type="entry name" value="ENERGY-COUPLING FACTOR TRANSPORTER ATP-BINDING PROTEIN ECFA2"/>
    <property type="match status" value="1"/>
</dbReference>
<dbReference type="InterPro" id="IPR015856">
    <property type="entry name" value="ABC_transpr_CbiO/EcfA_su"/>
</dbReference>
<comment type="subcellular location">
    <subcellularLocation>
        <location evidence="1">Cell membrane</location>
        <topology evidence="1">Peripheral membrane protein</topology>
    </subcellularLocation>
</comment>
<keyword evidence="2" id="KW-0813">Transport</keyword>
<gene>
    <name evidence="9" type="ORF">IPMB12_08460</name>
</gene>
<evidence type="ECO:0000256" key="5">
    <source>
        <dbReference type="ARBA" id="ARBA00022840"/>
    </source>
</evidence>
<dbReference type="GO" id="GO:0016887">
    <property type="term" value="F:ATP hydrolysis activity"/>
    <property type="evidence" value="ECO:0007669"/>
    <property type="project" value="InterPro"/>
</dbReference>
<reference evidence="9 10" key="1">
    <citation type="submission" date="2020-03" db="EMBL/GenBank/DDBJ databases">
        <title>Complete genome sequence of Orbus sp. IPMB12 (BCRC 80908).</title>
        <authorList>
            <person name="Lo W.-S."/>
            <person name="Chang T.-H."/>
            <person name="Kuo C.-H."/>
        </authorList>
    </citation>
    <scope>NUCLEOTIDE SEQUENCE [LARGE SCALE GENOMIC DNA]</scope>
    <source>
        <strain evidence="9 10">IPMB12</strain>
    </source>
</reference>
<keyword evidence="6" id="KW-1278">Translocase</keyword>
<dbReference type="Pfam" id="PF00005">
    <property type="entry name" value="ABC_tran"/>
    <property type="match status" value="2"/>
</dbReference>
<evidence type="ECO:0000259" key="8">
    <source>
        <dbReference type="PROSITE" id="PS50893"/>
    </source>
</evidence>
<dbReference type="InterPro" id="IPR017871">
    <property type="entry name" value="ABC_transporter-like_CS"/>
</dbReference>
<dbReference type="PANTHER" id="PTHR43553">
    <property type="entry name" value="HEAVY METAL TRANSPORTER"/>
    <property type="match status" value="1"/>
</dbReference>
<dbReference type="Proteomes" id="UP000501168">
    <property type="component" value="Chromosome"/>
</dbReference>
<keyword evidence="5 9" id="KW-0067">ATP-binding</keyword>